<sequence length="458" mass="51819">MQCDIALAQSTNRWFSIPAYQLRLSIGCGVVIFDMVVICIASAFFLFRFPIGQALIPNIEAQFLFAVFYLVFAITARAFHFDKLLHFRKSASSVVLPIFYALLTIFAIKFVLHREIVNVFSMVFATGALLTIAALSLRMAVRSLIGKNSQSNLFDNVLVVDSVQVQVPAGFRTIDAHARGLEPDPDNPLMRHWAADSLQHADRVVIACNAERCERWAQFLSGSQSEIRFYVPNASGLGIFSTGTIQHDIFLKPKIALNPDQRCLKRIFDICGAIILLFLFIPLMLLTGLLVKLDHPGPMIFEQVRIGRGNRLFPLYKFRSLKTKSTDFSGQKSVTQSDDRMTSIGKFIRATSIDELPQLLNVLRGEMSLVGPRPHALASQAENQLFWEIDQDYWRRHAIKPGMTGLAQIRGFRGATDERVDLVNRLKSDMDYLRDWSIWRDIYILAATPFVLIHKNAY</sequence>
<dbReference type="AlphaFoldDB" id="A0A6H2DQY2"/>
<keyword evidence="3" id="KW-1133">Transmembrane helix</keyword>
<feature type="transmembrane region" description="Helical" evidence="3">
    <location>
        <begin position="118"/>
        <end position="137"/>
    </location>
</feature>
<feature type="transmembrane region" description="Helical" evidence="3">
    <location>
        <begin position="22"/>
        <end position="47"/>
    </location>
</feature>
<name>A0A6H2DQY2_9SPHN</name>
<dbReference type="KEGG" id="phao:HF685_10720"/>
<gene>
    <name evidence="5" type="ORF">HF685_10720</name>
</gene>
<dbReference type="PANTHER" id="PTHR30576">
    <property type="entry name" value="COLANIC BIOSYNTHESIS UDP-GLUCOSE LIPID CARRIER TRANSFERASE"/>
    <property type="match status" value="1"/>
</dbReference>
<keyword evidence="2" id="KW-0270">Exopolysaccharide synthesis</keyword>
<keyword evidence="6" id="KW-1185">Reference proteome</keyword>
<dbReference type="Proteomes" id="UP000501600">
    <property type="component" value="Chromosome"/>
</dbReference>
<dbReference type="PANTHER" id="PTHR30576:SF0">
    <property type="entry name" value="UNDECAPRENYL-PHOSPHATE N-ACETYLGALACTOSAMINYL 1-PHOSPHATE TRANSFERASE-RELATED"/>
    <property type="match status" value="1"/>
</dbReference>
<feature type="transmembrane region" description="Helical" evidence="3">
    <location>
        <begin position="59"/>
        <end position="79"/>
    </location>
</feature>
<dbReference type="GO" id="GO:0016780">
    <property type="term" value="F:phosphotransferase activity, for other substituted phosphate groups"/>
    <property type="evidence" value="ECO:0007669"/>
    <property type="project" value="TreeGrafter"/>
</dbReference>
<dbReference type="EMBL" id="CP051217">
    <property type="protein sequence ID" value="QJB70810.1"/>
    <property type="molecule type" value="Genomic_DNA"/>
</dbReference>
<comment type="similarity">
    <text evidence="1">Belongs to the bacterial sugar transferase family.</text>
</comment>
<keyword evidence="3" id="KW-0472">Membrane</keyword>
<feature type="domain" description="Bacterial sugar transferase" evidence="4">
    <location>
        <begin position="265"/>
        <end position="453"/>
    </location>
</feature>
<evidence type="ECO:0000256" key="3">
    <source>
        <dbReference type="SAM" id="Phobius"/>
    </source>
</evidence>
<keyword evidence="3" id="KW-0812">Transmembrane</keyword>
<feature type="transmembrane region" description="Helical" evidence="3">
    <location>
        <begin position="91"/>
        <end position="112"/>
    </location>
</feature>
<proteinExistence type="inferred from homology"/>
<evidence type="ECO:0000256" key="2">
    <source>
        <dbReference type="ARBA" id="ARBA00023169"/>
    </source>
</evidence>
<evidence type="ECO:0000313" key="6">
    <source>
        <dbReference type="Proteomes" id="UP000501600"/>
    </source>
</evidence>
<evidence type="ECO:0000313" key="5">
    <source>
        <dbReference type="EMBL" id="QJB70810.1"/>
    </source>
</evidence>
<evidence type="ECO:0000256" key="1">
    <source>
        <dbReference type="ARBA" id="ARBA00006464"/>
    </source>
</evidence>
<accession>A0A6H2DQY2</accession>
<dbReference type="GO" id="GO:0000271">
    <property type="term" value="P:polysaccharide biosynthetic process"/>
    <property type="evidence" value="ECO:0007669"/>
    <property type="project" value="UniProtKB-KW"/>
</dbReference>
<keyword evidence="5" id="KW-0808">Transferase</keyword>
<organism evidence="5 6">
    <name type="scientific">Parasphingorhabdus halotolerans</name>
    <dbReference type="NCBI Taxonomy" id="2725558"/>
    <lineage>
        <taxon>Bacteria</taxon>
        <taxon>Pseudomonadati</taxon>
        <taxon>Pseudomonadota</taxon>
        <taxon>Alphaproteobacteria</taxon>
        <taxon>Sphingomonadales</taxon>
        <taxon>Sphingomonadaceae</taxon>
        <taxon>Parasphingorhabdus</taxon>
    </lineage>
</organism>
<dbReference type="Pfam" id="PF02397">
    <property type="entry name" value="Bac_transf"/>
    <property type="match status" value="1"/>
</dbReference>
<reference evidence="5 6" key="1">
    <citation type="submission" date="2020-04" db="EMBL/GenBank/DDBJ databases">
        <title>Genome sequence for Sphingorhabdus sp. strain M1.</title>
        <authorList>
            <person name="Park S.-J."/>
        </authorList>
    </citation>
    <scope>NUCLEOTIDE SEQUENCE [LARGE SCALE GENOMIC DNA]</scope>
    <source>
        <strain evidence="5 6">JK6</strain>
    </source>
</reference>
<evidence type="ECO:0000259" key="4">
    <source>
        <dbReference type="Pfam" id="PF02397"/>
    </source>
</evidence>
<feature type="transmembrane region" description="Helical" evidence="3">
    <location>
        <begin position="267"/>
        <end position="291"/>
    </location>
</feature>
<protein>
    <submittedName>
        <fullName evidence="5">Sugar transferase</fullName>
    </submittedName>
</protein>
<dbReference type="InterPro" id="IPR003362">
    <property type="entry name" value="Bact_transf"/>
</dbReference>